<dbReference type="InterPro" id="IPR053204">
    <property type="entry name" value="Oxopyrrolidines_Biosynth-assoc"/>
</dbReference>
<keyword evidence="2" id="KW-1185">Reference proteome</keyword>
<dbReference type="OrthoDB" id="3350591at2759"/>
<evidence type="ECO:0000313" key="2">
    <source>
        <dbReference type="Proteomes" id="UP001043456"/>
    </source>
</evidence>
<dbReference type="Proteomes" id="UP001043456">
    <property type="component" value="Unassembled WGS sequence"/>
</dbReference>
<comment type="caution">
    <text evidence="1">The sequence shown here is derived from an EMBL/GenBank/DDBJ whole genome shotgun (WGS) entry which is preliminary data.</text>
</comment>
<evidence type="ECO:0000313" key="1">
    <source>
        <dbReference type="EMBL" id="GIJ83079.1"/>
    </source>
</evidence>
<organism evidence="1 2">
    <name type="scientific">Aspergillus pseudoviridinutans</name>
    <dbReference type="NCBI Taxonomy" id="1517512"/>
    <lineage>
        <taxon>Eukaryota</taxon>
        <taxon>Fungi</taxon>
        <taxon>Dikarya</taxon>
        <taxon>Ascomycota</taxon>
        <taxon>Pezizomycotina</taxon>
        <taxon>Eurotiomycetes</taxon>
        <taxon>Eurotiomycetidae</taxon>
        <taxon>Eurotiales</taxon>
        <taxon>Aspergillaceae</taxon>
        <taxon>Aspergillus</taxon>
        <taxon>Aspergillus subgen. Fumigati</taxon>
    </lineage>
</organism>
<protein>
    <submittedName>
        <fullName evidence="1">Uncharacterized protein</fullName>
    </submittedName>
</protein>
<accession>A0A9P3EPV8</accession>
<dbReference type="InterPro" id="IPR022085">
    <property type="entry name" value="OpdG"/>
</dbReference>
<dbReference type="PANTHER" id="PTHR38797:SF4">
    <property type="entry name" value="NUCLEAR PORE COMPLEX PROTEIN NUP85"/>
    <property type="match status" value="1"/>
</dbReference>
<dbReference type="Pfam" id="PF12311">
    <property type="entry name" value="DUF3632"/>
    <property type="match status" value="1"/>
</dbReference>
<sequence>MLTHLQLPTLTNEGSDYDLEPHLAVLHDLFAGKIHSPAAAAKLASAALALDASLEAQLGQPWHLLLKIACKNPEHQDKLVDILVDMSHLPDVTRPGDHGQDEPLIVHRKQVWKDLPMLDWEIRRHWDYSIPAPGTKQPEEREAAISRTVNVNRFLALLVATEEPIFEWGSLFALATLRIALETPWKHMAPEDPLAAWIPAAAAWIEVLGAEIYEWDEEYESGRLIGAPGSGGPLWKGKHGLCKERWKLWRDRFGEAARKEDESEHVRRVAGEAELMMKEIETGHVE</sequence>
<proteinExistence type="predicted"/>
<dbReference type="PANTHER" id="PTHR38797">
    <property type="entry name" value="NUCLEAR PORE COMPLEX PROTEIN NUP85-RELATED"/>
    <property type="match status" value="1"/>
</dbReference>
<reference evidence="1 2" key="1">
    <citation type="submission" date="2018-10" db="EMBL/GenBank/DDBJ databases">
        <title>Pan-genome distribution and transcriptional activeness of fungal secondary metabolism genes in Aspergillus section Fumigati.</title>
        <authorList>
            <person name="Takahashi H."/>
            <person name="Umemura M."/>
            <person name="Ninomiya A."/>
            <person name="Kusuya Y."/>
            <person name="Urayama S."/>
            <person name="Shimizu M."/>
            <person name="Watanabe A."/>
            <person name="Kamei K."/>
            <person name="Yaguchi T."/>
            <person name="Hagiwara D."/>
        </authorList>
    </citation>
    <scope>NUCLEOTIDE SEQUENCE [LARGE SCALE GENOMIC DNA]</scope>
    <source>
        <strain evidence="1 2">IFM 55266</strain>
    </source>
</reference>
<gene>
    <name evidence="1" type="ORF">Asppvi_001597</name>
</gene>
<dbReference type="GeneID" id="67000210"/>
<dbReference type="EMBL" id="BHVY01000001">
    <property type="protein sequence ID" value="GIJ83079.1"/>
    <property type="molecule type" value="Genomic_DNA"/>
</dbReference>
<name>A0A9P3EPV8_9EURO</name>
<dbReference type="AlphaFoldDB" id="A0A9P3EPV8"/>
<dbReference type="RefSeq" id="XP_043153826.1">
    <property type="nucleotide sequence ID" value="XM_043297891.1"/>
</dbReference>